<keyword evidence="8 18" id="KW-0547">Nucleotide-binding</keyword>
<evidence type="ECO:0000256" key="2">
    <source>
        <dbReference type="ARBA" id="ARBA00012513"/>
    </source>
</evidence>
<dbReference type="InterPro" id="IPR051343">
    <property type="entry name" value="G-type_lectin_kinases/EP1-like"/>
</dbReference>
<dbReference type="InterPro" id="IPR003609">
    <property type="entry name" value="Pan_app"/>
</dbReference>
<evidence type="ECO:0000256" key="13">
    <source>
        <dbReference type="ARBA" id="ARBA00023157"/>
    </source>
</evidence>
<dbReference type="PROSITE" id="PS00108">
    <property type="entry name" value="PROTEIN_KINASE_ST"/>
    <property type="match status" value="1"/>
</dbReference>
<evidence type="ECO:0000256" key="18">
    <source>
        <dbReference type="PROSITE-ProRule" id="PRU10141"/>
    </source>
</evidence>
<keyword evidence="12 19" id="KW-0472">Membrane</keyword>
<dbReference type="EMBL" id="RXIC02000015">
    <property type="protein sequence ID" value="KAB1228039.1"/>
    <property type="molecule type" value="Genomic_DNA"/>
</dbReference>
<evidence type="ECO:0000256" key="20">
    <source>
        <dbReference type="SAM" id="SignalP"/>
    </source>
</evidence>
<dbReference type="SUPFAM" id="SSF56112">
    <property type="entry name" value="Protein kinase-like (PK-like)"/>
    <property type="match status" value="1"/>
</dbReference>
<dbReference type="EC" id="2.7.11.1" evidence="2"/>
<dbReference type="Pfam" id="PF08276">
    <property type="entry name" value="PAN_2"/>
    <property type="match status" value="1"/>
</dbReference>
<evidence type="ECO:0000256" key="15">
    <source>
        <dbReference type="ARBA" id="ARBA00023180"/>
    </source>
</evidence>
<dbReference type="GO" id="GO:0004674">
    <property type="term" value="F:protein serine/threonine kinase activity"/>
    <property type="evidence" value="ECO:0007669"/>
    <property type="project" value="UniProtKB-KW"/>
</dbReference>
<comment type="catalytic activity">
    <reaction evidence="16">
        <text>L-threonyl-[protein] + ATP = O-phospho-L-threonyl-[protein] + ADP + H(+)</text>
        <dbReference type="Rhea" id="RHEA:46608"/>
        <dbReference type="Rhea" id="RHEA-COMP:11060"/>
        <dbReference type="Rhea" id="RHEA-COMP:11605"/>
        <dbReference type="ChEBI" id="CHEBI:15378"/>
        <dbReference type="ChEBI" id="CHEBI:30013"/>
        <dbReference type="ChEBI" id="CHEBI:30616"/>
        <dbReference type="ChEBI" id="CHEBI:61977"/>
        <dbReference type="ChEBI" id="CHEBI:456216"/>
        <dbReference type="EC" id="2.7.11.1"/>
    </reaction>
</comment>
<dbReference type="InterPro" id="IPR008271">
    <property type="entry name" value="Ser/Thr_kinase_AS"/>
</dbReference>
<feature type="signal peptide" evidence="20">
    <location>
        <begin position="1"/>
        <end position="22"/>
    </location>
</feature>
<dbReference type="GO" id="GO:0016020">
    <property type="term" value="C:membrane"/>
    <property type="evidence" value="ECO:0007669"/>
    <property type="project" value="UniProtKB-SubCell"/>
</dbReference>
<dbReference type="InterPro" id="IPR017441">
    <property type="entry name" value="Protein_kinase_ATP_BS"/>
</dbReference>
<dbReference type="FunFam" id="3.30.200.20:FF:000059">
    <property type="entry name" value="S-receptor-like serine/threonine-protein kinase"/>
    <property type="match status" value="1"/>
</dbReference>
<comment type="caution">
    <text evidence="23">The sequence shown here is derived from an EMBL/GenBank/DDBJ whole genome shotgun (WGS) entry which is preliminary data.</text>
</comment>
<protein>
    <recommendedName>
        <fullName evidence="2">non-specific serine/threonine protein kinase</fullName>
        <ecNumber evidence="2">2.7.11.1</ecNumber>
    </recommendedName>
</protein>
<keyword evidence="6 19" id="KW-0812">Transmembrane</keyword>
<sequence>MAFLLPQILVCLTILLPLSAVAQTNGNITVGDSLTATDNSSSWVSPSGDFAFGFRPYNGKDLYLLSIWFAKVPDRTIVWYANGDKPAPRGSKVELTADRGLVLTDPREEVLWTISGTIPGIAAYGSMSNTGNFVVEDSSFNPLWESFNNPTDTILPGQSMGRGGMLSSRQSETNFSQGRFQLRLLQDGNLVLNTINLPGSYANEAYYKSDTTSGDSNTSTAGKELIFNETGYICKPDFIQGCEEDLLSPGEDLYSFEELTNTDWPESDYVELMNYNEDQCRQSCLEDCMCAVAIFRGNTCWKKKLPLSNGRVDSSRNGGKALIKIRKDNFTLPDSRFPNSEPKKKNQDPWIVIGSVLLGGSVFVNIVLIGAVCLGFTFKKVQKVIANSSVADMNWRRFTYKELVEATDGFKEELGKGAFGVVYKGKIQMRSTVLAAVKKLHSSYQGSDREFKTEVNIIGQTHHKNLVRLLGFCDEGQQRLLVYEFLSNGTLADFLFGDSRPCWNRRIQIATAIARGLLYLHEECSTQIIHCDIKPQNILLDDYYTARISDFGLAKLLMMDQSHTNTGIRGTKGYVAPNGLGTWRSRPRWMFLAMVSCS</sequence>
<dbReference type="Gene3D" id="1.10.510.10">
    <property type="entry name" value="Transferase(Phosphotransferase) domain 1"/>
    <property type="match status" value="1"/>
</dbReference>
<evidence type="ECO:0000259" key="21">
    <source>
        <dbReference type="PROSITE" id="PS50011"/>
    </source>
</evidence>
<dbReference type="InterPro" id="IPR001480">
    <property type="entry name" value="Bulb-type_lectin_dom"/>
</dbReference>
<keyword evidence="7 20" id="KW-0732">Signal</keyword>
<evidence type="ECO:0000256" key="8">
    <source>
        <dbReference type="ARBA" id="ARBA00022741"/>
    </source>
</evidence>
<dbReference type="PROSITE" id="PS50011">
    <property type="entry name" value="PROTEIN_KINASE_DOM"/>
    <property type="match status" value="1"/>
</dbReference>
<evidence type="ECO:0000256" key="17">
    <source>
        <dbReference type="ARBA" id="ARBA00048679"/>
    </source>
</evidence>
<keyword evidence="10 18" id="KW-0067">ATP-binding</keyword>
<dbReference type="Pfam" id="PF01453">
    <property type="entry name" value="B_lectin"/>
    <property type="match status" value="1"/>
</dbReference>
<dbReference type="FunFam" id="2.90.10.10:FF:000013">
    <property type="entry name" value="G-type lectin S-receptor-like serine/threonine-protein kinase LECRK1"/>
    <property type="match status" value="1"/>
</dbReference>
<dbReference type="SMART" id="SM00108">
    <property type="entry name" value="B_lectin"/>
    <property type="match status" value="1"/>
</dbReference>
<keyword evidence="5" id="KW-0808">Transferase</keyword>
<dbReference type="Pfam" id="PF00069">
    <property type="entry name" value="Pkinase"/>
    <property type="match status" value="1"/>
</dbReference>
<evidence type="ECO:0000256" key="12">
    <source>
        <dbReference type="ARBA" id="ARBA00023136"/>
    </source>
</evidence>
<keyword evidence="4" id="KW-0245">EGF-like domain</keyword>
<name>A0A6A1WRX6_9ROSI</name>
<dbReference type="SUPFAM" id="SSF51110">
    <property type="entry name" value="alpha-D-mannose-specific plant lectins"/>
    <property type="match status" value="1"/>
</dbReference>
<keyword evidence="14 23" id="KW-0675">Receptor</keyword>
<dbReference type="PROSITE" id="PS50927">
    <property type="entry name" value="BULB_LECTIN"/>
    <property type="match status" value="1"/>
</dbReference>
<dbReference type="SMART" id="SM00220">
    <property type="entry name" value="S_TKc"/>
    <property type="match status" value="1"/>
</dbReference>
<keyword evidence="23" id="KW-0430">Lectin</keyword>
<accession>A0A6A1WRX6</accession>
<evidence type="ECO:0000256" key="7">
    <source>
        <dbReference type="ARBA" id="ARBA00022729"/>
    </source>
</evidence>
<evidence type="ECO:0000256" key="1">
    <source>
        <dbReference type="ARBA" id="ARBA00004479"/>
    </source>
</evidence>
<evidence type="ECO:0000256" key="11">
    <source>
        <dbReference type="ARBA" id="ARBA00022989"/>
    </source>
</evidence>
<feature type="binding site" evidence="18">
    <location>
        <position position="439"/>
    </location>
    <ligand>
        <name>ATP</name>
        <dbReference type="ChEBI" id="CHEBI:30616"/>
    </ligand>
</feature>
<evidence type="ECO:0000313" key="23">
    <source>
        <dbReference type="EMBL" id="KAB1228039.1"/>
    </source>
</evidence>
<dbReference type="PANTHER" id="PTHR47976:SF15">
    <property type="entry name" value="G-TYPE LECTIN S-RECEPTOR-LIKE SERINE_THREONINE-PROTEIN KINASE RLK1"/>
    <property type="match status" value="1"/>
</dbReference>
<evidence type="ECO:0000256" key="3">
    <source>
        <dbReference type="ARBA" id="ARBA00022527"/>
    </source>
</evidence>
<evidence type="ECO:0000259" key="22">
    <source>
        <dbReference type="PROSITE" id="PS50927"/>
    </source>
</evidence>
<dbReference type="InterPro" id="IPR000719">
    <property type="entry name" value="Prot_kinase_dom"/>
</dbReference>
<dbReference type="FunFam" id="1.10.510.10:FF:001023">
    <property type="entry name" value="Os07g0541700 protein"/>
    <property type="match status" value="1"/>
</dbReference>
<evidence type="ECO:0000256" key="4">
    <source>
        <dbReference type="ARBA" id="ARBA00022536"/>
    </source>
</evidence>
<evidence type="ECO:0000256" key="14">
    <source>
        <dbReference type="ARBA" id="ARBA00023170"/>
    </source>
</evidence>
<evidence type="ECO:0000313" key="24">
    <source>
        <dbReference type="Proteomes" id="UP000516437"/>
    </source>
</evidence>
<proteinExistence type="predicted"/>
<dbReference type="InterPro" id="IPR011009">
    <property type="entry name" value="Kinase-like_dom_sf"/>
</dbReference>
<organism evidence="23 24">
    <name type="scientific">Morella rubra</name>
    <name type="common">Chinese bayberry</name>
    <dbReference type="NCBI Taxonomy" id="262757"/>
    <lineage>
        <taxon>Eukaryota</taxon>
        <taxon>Viridiplantae</taxon>
        <taxon>Streptophyta</taxon>
        <taxon>Embryophyta</taxon>
        <taxon>Tracheophyta</taxon>
        <taxon>Spermatophyta</taxon>
        <taxon>Magnoliopsida</taxon>
        <taxon>eudicotyledons</taxon>
        <taxon>Gunneridae</taxon>
        <taxon>Pentapetalae</taxon>
        <taxon>rosids</taxon>
        <taxon>fabids</taxon>
        <taxon>Fagales</taxon>
        <taxon>Myricaceae</taxon>
        <taxon>Morella</taxon>
    </lineage>
</organism>
<evidence type="ECO:0000256" key="5">
    <source>
        <dbReference type="ARBA" id="ARBA00022679"/>
    </source>
</evidence>
<gene>
    <name evidence="23" type="ORF">CJ030_MR1G007980</name>
</gene>
<keyword evidence="9 23" id="KW-0418">Kinase</keyword>
<dbReference type="Gene3D" id="2.90.10.10">
    <property type="entry name" value="Bulb-type lectin domain"/>
    <property type="match status" value="2"/>
</dbReference>
<dbReference type="InterPro" id="IPR036426">
    <property type="entry name" value="Bulb-type_lectin_dom_sf"/>
</dbReference>
<feature type="chain" id="PRO_5025581549" description="non-specific serine/threonine protein kinase" evidence="20">
    <location>
        <begin position="23"/>
        <end position="598"/>
    </location>
</feature>
<keyword evidence="24" id="KW-1185">Reference proteome</keyword>
<dbReference type="GO" id="GO:0030246">
    <property type="term" value="F:carbohydrate binding"/>
    <property type="evidence" value="ECO:0007669"/>
    <property type="project" value="UniProtKB-KW"/>
</dbReference>
<feature type="transmembrane region" description="Helical" evidence="19">
    <location>
        <begin position="350"/>
        <end position="378"/>
    </location>
</feature>
<reference evidence="23 24" key="1">
    <citation type="journal article" date="2019" name="Plant Biotechnol. J.">
        <title>The red bayberry genome and genetic basis of sex determination.</title>
        <authorList>
            <person name="Jia H.M."/>
            <person name="Jia H.J."/>
            <person name="Cai Q.L."/>
            <person name="Wang Y."/>
            <person name="Zhao H.B."/>
            <person name="Yang W.F."/>
            <person name="Wang G.Y."/>
            <person name="Li Y.H."/>
            <person name="Zhan D.L."/>
            <person name="Shen Y.T."/>
            <person name="Niu Q.F."/>
            <person name="Chang L."/>
            <person name="Qiu J."/>
            <person name="Zhao L."/>
            <person name="Xie H.B."/>
            <person name="Fu W.Y."/>
            <person name="Jin J."/>
            <person name="Li X.W."/>
            <person name="Jiao Y."/>
            <person name="Zhou C.C."/>
            <person name="Tu T."/>
            <person name="Chai C.Y."/>
            <person name="Gao J.L."/>
            <person name="Fan L.J."/>
            <person name="van de Weg E."/>
            <person name="Wang J.Y."/>
            <person name="Gao Z.S."/>
        </authorList>
    </citation>
    <scope>NUCLEOTIDE SEQUENCE [LARGE SCALE GENOMIC DNA]</scope>
    <source>
        <tissue evidence="23">Leaves</tissue>
    </source>
</reference>
<feature type="domain" description="Protein kinase" evidence="21">
    <location>
        <begin position="408"/>
        <end position="598"/>
    </location>
</feature>
<evidence type="ECO:0000256" key="19">
    <source>
        <dbReference type="SAM" id="Phobius"/>
    </source>
</evidence>
<feature type="domain" description="Bulb-type lectin" evidence="22">
    <location>
        <begin position="19"/>
        <end position="148"/>
    </location>
</feature>
<evidence type="ECO:0000256" key="16">
    <source>
        <dbReference type="ARBA" id="ARBA00047899"/>
    </source>
</evidence>
<evidence type="ECO:0000256" key="10">
    <source>
        <dbReference type="ARBA" id="ARBA00022840"/>
    </source>
</evidence>
<keyword evidence="11 19" id="KW-1133">Transmembrane helix</keyword>
<comment type="catalytic activity">
    <reaction evidence="17">
        <text>L-seryl-[protein] + ATP = O-phospho-L-seryl-[protein] + ADP + H(+)</text>
        <dbReference type="Rhea" id="RHEA:17989"/>
        <dbReference type="Rhea" id="RHEA-COMP:9863"/>
        <dbReference type="Rhea" id="RHEA-COMP:11604"/>
        <dbReference type="ChEBI" id="CHEBI:15378"/>
        <dbReference type="ChEBI" id="CHEBI:29999"/>
        <dbReference type="ChEBI" id="CHEBI:30616"/>
        <dbReference type="ChEBI" id="CHEBI:83421"/>
        <dbReference type="ChEBI" id="CHEBI:456216"/>
        <dbReference type="EC" id="2.7.11.1"/>
    </reaction>
</comment>
<dbReference type="GO" id="GO:0005524">
    <property type="term" value="F:ATP binding"/>
    <property type="evidence" value="ECO:0007669"/>
    <property type="project" value="UniProtKB-UniRule"/>
</dbReference>
<keyword evidence="13" id="KW-1015">Disulfide bond</keyword>
<dbReference type="Proteomes" id="UP000516437">
    <property type="component" value="Unassembled WGS sequence"/>
</dbReference>
<keyword evidence="15" id="KW-0325">Glycoprotein</keyword>
<evidence type="ECO:0000256" key="9">
    <source>
        <dbReference type="ARBA" id="ARBA00022777"/>
    </source>
</evidence>
<dbReference type="OrthoDB" id="1930390at2759"/>
<evidence type="ECO:0000256" key="6">
    <source>
        <dbReference type="ARBA" id="ARBA00022692"/>
    </source>
</evidence>
<comment type="subcellular location">
    <subcellularLocation>
        <location evidence="1">Membrane</location>
        <topology evidence="1">Single-pass type I membrane protein</topology>
    </subcellularLocation>
</comment>
<dbReference type="PANTHER" id="PTHR47976">
    <property type="entry name" value="G-TYPE LECTIN S-RECEPTOR-LIKE SERINE/THREONINE-PROTEIN KINASE SD2-5"/>
    <property type="match status" value="1"/>
</dbReference>
<keyword evidence="3" id="KW-0723">Serine/threonine-protein kinase</keyword>
<dbReference type="CDD" id="cd01098">
    <property type="entry name" value="PAN_AP_plant"/>
    <property type="match status" value="1"/>
</dbReference>
<dbReference type="Gene3D" id="3.30.200.20">
    <property type="entry name" value="Phosphorylase Kinase, domain 1"/>
    <property type="match status" value="1"/>
</dbReference>
<dbReference type="AlphaFoldDB" id="A0A6A1WRX6"/>
<dbReference type="PROSITE" id="PS00107">
    <property type="entry name" value="PROTEIN_KINASE_ATP"/>
    <property type="match status" value="1"/>
</dbReference>